<evidence type="ECO:0000256" key="1">
    <source>
        <dbReference type="ARBA" id="ARBA00000968"/>
    </source>
</evidence>
<dbReference type="SUPFAM" id="SSF63380">
    <property type="entry name" value="Riboflavin synthase domain-like"/>
    <property type="match status" value="2"/>
</dbReference>
<evidence type="ECO:0000256" key="5">
    <source>
        <dbReference type="ARBA" id="ARBA00012827"/>
    </source>
</evidence>
<dbReference type="EC" id="2.5.1.9" evidence="5 10"/>
<evidence type="ECO:0000256" key="7">
    <source>
        <dbReference type="ARBA" id="ARBA00022619"/>
    </source>
</evidence>
<dbReference type="NCBIfam" id="NF006767">
    <property type="entry name" value="PRK09289.1"/>
    <property type="match status" value="1"/>
</dbReference>
<evidence type="ECO:0000259" key="12">
    <source>
        <dbReference type="PROSITE" id="PS51177"/>
    </source>
</evidence>
<dbReference type="GO" id="GO:0004746">
    <property type="term" value="F:riboflavin synthase activity"/>
    <property type="evidence" value="ECO:0007669"/>
    <property type="project" value="UniProtKB-UniRule"/>
</dbReference>
<evidence type="ECO:0000256" key="9">
    <source>
        <dbReference type="ARBA" id="ARBA00022737"/>
    </source>
</evidence>
<dbReference type="NCBIfam" id="TIGR00187">
    <property type="entry name" value="ribE"/>
    <property type="match status" value="1"/>
</dbReference>
<evidence type="ECO:0000256" key="11">
    <source>
        <dbReference type="PROSITE-ProRule" id="PRU00524"/>
    </source>
</evidence>
<evidence type="ECO:0000256" key="2">
    <source>
        <dbReference type="ARBA" id="ARBA00002803"/>
    </source>
</evidence>
<comment type="pathway">
    <text evidence="3">Cofactor biosynthesis; riboflavin biosynthesis; riboflavin from 2-hydroxy-3-oxobutyl phosphate and 5-amino-6-(D-ribitylamino)uracil: step 2/2.</text>
</comment>
<proteinExistence type="predicted"/>
<accession>A0A239PRP7</accession>
<evidence type="ECO:0000256" key="10">
    <source>
        <dbReference type="NCBIfam" id="TIGR00187"/>
    </source>
</evidence>
<name>A0A239PRP7_9RHOB</name>
<dbReference type="PROSITE" id="PS51177">
    <property type="entry name" value="LUMAZINE_BIND"/>
    <property type="match status" value="2"/>
</dbReference>
<evidence type="ECO:0000256" key="3">
    <source>
        <dbReference type="ARBA" id="ARBA00004887"/>
    </source>
</evidence>
<sequence>MFTGIITDIGKVRQVEMRGDMRARIGCSYDMSGVEIGASIACDGVCLTVISKGQDWFDVDISAETLSKTNIGTNGWPEGKTLNLERALRVGDELGGHIVSGHVDGVARIVEAHDDGDSLRLTFEAPPALARFIAPKGSVALNGTSLTVNEVDGCRFGINLIPHTQQVTTWGSARTGDAINLEIDTLARYVARLAEADRQLATQERN</sequence>
<dbReference type="EMBL" id="FZQB01000003">
    <property type="protein sequence ID" value="SNT72723.1"/>
    <property type="molecule type" value="Genomic_DNA"/>
</dbReference>
<dbReference type="OrthoDB" id="9788537at2"/>
<reference evidence="13 14" key="1">
    <citation type="submission" date="2017-07" db="EMBL/GenBank/DDBJ databases">
        <authorList>
            <person name="Sun Z.S."/>
            <person name="Albrecht U."/>
            <person name="Echele G."/>
            <person name="Lee C.C."/>
        </authorList>
    </citation>
    <scope>NUCLEOTIDE SEQUENCE [LARGE SCALE GENOMIC DNA]</scope>
    <source>
        <strain evidence="13 14">DSM 14827</strain>
    </source>
</reference>
<dbReference type="FunFam" id="2.40.30.20:FF:000003">
    <property type="entry name" value="Riboflavin synthase, alpha subunit"/>
    <property type="match status" value="1"/>
</dbReference>
<keyword evidence="14" id="KW-1185">Reference proteome</keyword>
<keyword evidence="9" id="KW-0677">Repeat</keyword>
<dbReference type="NCBIfam" id="NF009566">
    <property type="entry name" value="PRK13020.1"/>
    <property type="match status" value="1"/>
</dbReference>
<feature type="repeat" description="Lumazine-binding" evidence="11">
    <location>
        <begin position="98"/>
        <end position="194"/>
    </location>
</feature>
<feature type="domain" description="Lumazine-binding" evidence="12">
    <location>
        <begin position="98"/>
        <end position="194"/>
    </location>
</feature>
<dbReference type="InterPro" id="IPR023366">
    <property type="entry name" value="ATP_synth_asu-like_sf"/>
</dbReference>
<evidence type="ECO:0000256" key="8">
    <source>
        <dbReference type="ARBA" id="ARBA00022679"/>
    </source>
</evidence>
<evidence type="ECO:0000256" key="4">
    <source>
        <dbReference type="ARBA" id="ARBA00011233"/>
    </source>
</evidence>
<keyword evidence="7" id="KW-0686">Riboflavin biosynthesis</keyword>
<evidence type="ECO:0000256" key="6">
    <source>
        <dbReference type="ARBA" id="ARBA00013950"/>
    </source>
</evidence>
<evidence type="ECO:0000313" key="14">
    <source>
        <dbReference type="Proteomes" id="UP000198307"/>
    </source>
</evidence>
<dbReference type="Pfam" id="PF00677">
    <property type="entry name" value="Lum_binding"/>
    <property type="match status" value="2"/>
</dbReference>
<organism evidence="13 14">
    <name type="scientific">Paracoccus seriniphilus</name>
    <dbReference type="NCBI Taxonomy" id="184748"/>
    <lineage>
        <taxon>Bacteria</taxon>
        <taxon>Pseudomonadati</taxon>
        <taxon>Pseudomonadota</taxon>
        <taxon>Alphaproteobacteria</taxon>
        <taxon>Rhodobacterales</taxon>
        <taxon>Paracoccaceae</taxon>
        <taxon>Paracoccus</taxon>
    </lineage>
</organism>
<dbReference type="RefSeq" id="WP_089343509.1">
    <property type="nucleotide sequence ID" value="NZ_CP067129.1"/>
</dbReference>
<protein>
    <recommendedName>
        <fullName evidence="6 10">Riboflavin synthase</fullName>
        <ecNumber evidence="5 10">2.5.1.9</ecNumber>
    </recommendedName>
</protein>
<dbReference type="PANTHER" id="PTHR21098:SF12">
    <property type="entry name" value="RIBOFLAVIN SYNTHASE"/>
    <property type="match status" value="1"/>
</dbReference>
<keyword evidence="8" id="KW-0808">Transferase</keyword>
<dbReference type="Proteomes" id="UP000198307">
    <property type="component" value="Unassembled WGS sequence"/>
</dbReference>
<evidence type="ECO:0000313" key="13">
    <source>
        <dbReference type="EMBL" id="SNT72723.1"/>
    </source>
</evidence>
<dbReference type="CDD" id="cd00402">
    <property type="entry name" value="Riboflavin_synthase_like"/>
    <property type="match status" value="1"/>
</dbReference>
<comment type="subunit">
    <text evidence="4">Homotrimer.</text>
</comment>
<dbReference type="AlphaFoldDB" id="A0A239PRP7"/>
<dbReference type="InterPro" id="IPR026017">
    <property type="entry name" value="Lumazine-bd_dom"/>
</dbReference>
<dbReference type="InterPro" id="IPR017938">
    <property type="entry name" value="Riboflavin_synthase-like_b-brl"/>
</dbReference>
<dbReference type="PANTHER" id="PTHR21098">
    <property type="entry name" value="RIBOFLAVIN SYNTHASE ALPHA CHAIN"/>
    <property type="match status" value="1"/>
</dbReference>
<dbReference type="GO" id="GO:0009231">
    <property type="term" value="P:riboflavin biosynthetic process"/>
    <property type="evidence" value="ECO:0007669"/>
    <property type="project" value="UniProtKB-KW"/>
</dbReference>
<feature type="repeat" description="Lumazine-binding" evidence="11">
    <location>
        <begin position="1"/>
        <end position="97"/>
    </location>
</feature>
<dbReference type="FunFam" id="2.40.30.20:FF:000004">
    <property type="entry name" value="Riboflavin synthase, alpha subunit"/>
    <property type="match status" value="1"/>
</dbReference>
<comment type="catalytic activity">
    <reaction evidence="1">
        <text>2 6,7-dimethyl-8-(1-D-ribityl)lumazine + H(+) = 5-amino-6-(D-ribitylamino)uracil + riboflavin</text>
        <dbReference type="Rhea" id="RHEA:20772"/>
        <dbReference type="ChEBI" id="CHEBI:15378"/>
        <dbReference type="ChEBI" id="CHEBI:15934"/>
        <dbReference type="ChEBI" id="CHEBI:57986"/>
        <dbReference type="ChEBI" id="CHEBI:58201"/>
        <dbReference type="EC" id="2.5.1.9"/>
    </reaction>
</comment>
<dbReference type="InterPro" id="IPR001783">
    <property type="entry name" value="Lumazine-bd"/>
</dbReference>
<feature type="domain" description="Lumazine-binding" evidence="12">
    <location>
        <begin position="1"/>
        <end position="97"/>
    </location>
</feature>
<comment type="function">
    <text evidence="2">Catalyzes the dismutation of two molecules of 6,7-dimethyl-8-ribityllumazine, resulting in the formation of riboflavin and 5-amino-6-(D-ribitylamino)uracil.</text>
</comment>
<dbReference type="Gene3D" id="2.40.30.20">
    <property type="match status" value="2"/>
</dbReference>
<gene>
    <name evidence="13" type="ORF">SAMN05444959_103221</name>
</gene>
<dbReference type="PIRSF" id="PIRSF000498">
    <property type="entry name" value="Riboflavin_syn_A"/>
    <property type="match status" value="1"/>
</dbReference>